<dbReference type="Proteomes" id="UP000238479">
    <property type="component" value="Chromosome 5"/>
</dbReference>
<evidence type="ECO:0000256" key="2">
    <source>
        <dbReference type="SAM" id="Phobius"/>
    </source>
</evidence>
<protein>
    <submittedName>
        <fullName evidence="3">Uncharacterized protein</fullName>
    </submittedName>
</protein>
<feature type="region of interest" description="Disordered" evidence="1">
    <location>
        <begin position="1"/>
        <end position="21"/>
    </location>
</feature>
<evidence type="ECO:0000256" key="1">
    <source>
        <dbReference type="SAM" id="MobiDB-lite"/>
    </source>
</evidence>
<dbReference type="Gramene" id="PRQ33621">
    <property type="protein sequence ID" value="PRQ33621"/>
    <property type="gene ID" value="RchiOBHm_Chr5g0059611"/>
</dbReference>
<comment type="caution">
    <text evidence="3">The sequence shown here is derived from an EMBL/GenBank/DDBJ whole genome shotgun (WGS) entry which is preliminary data.</text>
</comment>
<dbReference type="EMBL" id="PDCK01000043">
    <property type="protein sequence ID" value="PRQ33621.1"/>
    <property type="molecule type" value="Genomic_DNA"/>
</dbReference>
<gene>
    <name evidence="3" type="ORF">RchiOBHm_Chr5g0059611</name>
</gene>
<keyword evidence="2" id="KW-0812">Transmembrane</keyword>
<reference evidence="3 4" key="1">
    <citation type="journal article" date="2018" name="Nat. Genet.">
        <title>The Rosa genome provides new insights in the design of modern roses.</title>
        <authorList>
            <person name="Bendahmane M."/>
        </authorList>
    </citation>
    <scope>NUCLEOTIDE SEQUENCE [LARGE SCALE GENOMIC DNA]</scope>
    <source>
        <strain evidence="4">cv. Old Blush</strain>
    </source>
</reference>
<sequence length="51" mass="5895">METPPRTSLQTFKRENPNQRSSSTLLFSPFLSFLGISVCFHAQKLLVRNLR</sequence>
<feature type="transmembrane region" description="Helical" evidence="2">
    <location>
        <begin position="26"/>
        <end position="47"/>
    </location>
</feature>
<keyword evidence="4" id="KW-1185">Reference proteome</keyword>
<evidence type="ECO:0000313" key="3">
    <source>
        <dbReference type="EMBL" id="PRQ33621.1"/>
    </source>
</evidence>
<accession>A0A2P6QHG8</accession>
<proteinExistence type="predicted"/>
<keyword evidence="2" id="KW-1133">Transmembrane helix</keyword>
<name>A0A2P6QHG8_ROSCH</name>
<feature type="compositionally biased region" description="Polar residues" evidence="1">
    <location>
        <begin position="1"/>
        <end position="11"/>
    </location>
</feature>
<keyword evidence="2" id="KW-0472">Membrane</keyword>
<evidence type="ECO:0000313" key="4">
    <source>
        <dbReference type="Proteomes" id="UP000238479"/>
    </source>
</evidence>
<organism evidence="3 4">
    <name type="scientific">Rosa chinensis</name>
    <name type="common">China rose</name>
    <dbReference type="NCBI Taxonomy" id="74649"/>
    <lineage>
        <taxon>Eukaryota</taxon>
        <taxon>Viridiplantae</taxon>
        <taxon>Streptophyta</taxon>
        <taxon>Embryophyta</taxon>
        <taxon>Tracheophyta</taxon>
        <taxon>Spermatophyta</taxon>
        <taxon>Magnoliopsida</taxon>
        <taxon>eudicotyledons</taxon>
        <taxon>Gunneridae</taxon>
        <taxon>Pentapetalae</taxon>
        <taxon>rosids</taxon>
        <taxon>fabids</taxon>
        <taxon>Rosales</taxon>
        <taxon>Rosaceae</taxon>
        <taxon>Rosoideae</taxon>
        <taxon>Rosoideae incertae sedis</taxon>
        <taxon>Rosa</taxon>
    </lineage>
</organism>
<dbReference type="AlphaFoldDB" id="A0A2P6QHG8"/>